<proteinExistence type="predicted"/>
<organism evidence="2 3">
    <name type="scientific">Fontimonas thermophila</name>
    <dbReference type="NCBI Taxonomy" id="1076937"/>
    <lineage>
        <taxon>Bacteria</taxon>
        <taxon>Pseudomonadati</taxon>
        <taxon>Pseudomonadota</taxon>
        <taxon>Gammaproteobacteria</taxon>
        <taxon>Nevskiales</taxon>
        <taxon>Nevskiaceae</taxon>
        <taxon>Fontimonas</taxon>
    </lineage>
</organism>
<dbReference type="Proteomes" id="UP000199771">
    <property type="component" value="Unassembled WGS sequence"/>
</dbReference>
<feature type="chain" id="PRO_5011629789" evidence="1">
    <location>
        <begin position="20"/>
        <end position="167"/>
    </location>
</feature>
<evidence type="ECO:0000313" key="2">
    <source>
        <dbReference type="EMBL" id="SFF53340.1"/>
    </source>
</evidence>
<dbReference type="EMBL" id="FOOC01000007">
    <property type="protein sequence ID" value="SFF53340.1"/>
    <property type="molecule type" value="Genomic_DNA"/>
</dbReference>
<accession>A0A1I2JH70</accession>
<keyword evidence="3" id="KW-1185">Reference proteome</keyword>
<evidence type="ECO:0000256" key="1">
    <source>
        <dbReference type="SAM" id="SignalP"/>
    </source>
</evidence>
<dbReference type="STRING" id="1076937.SAMN04488120_10778"/>
<gene>
    <name evidence="2" type="ORF">SAMN04488120_10778</name>
</gene>
<sequence>MSVWRFAIVLALLSPLAQASTVLGDGFRIDLPADWTYQRDRMGVALIARPDRTVDAEGWGMDLLTVTREAINLQRTCLEGFSYRKLEQLAYHSERFAKLGYEELTLGGRPAGLFTVRYTEGPRELMGHVLILDAGSHMLTASALSSPARFEAKRAVWRHALESLRAQ</sequence>
<feature type="signal peptide" evidence="1">
    <location>
        <begin position="1"/>
        <end position="19"/>
    </location>
</feature>
<name>A0A1I2JH70_9GAMM</name>
<evidence type="ECO:0000313" key="3">
    <source>
        <dbReference type="Proteomes" id="UP000199771"/>
    </source>
</evidence>
<keyword evidence="1" id="KW-0732">Signal</keyword>
<dbReference type="AlphaFoldDB" id="A0A1I2JH70"/>
<dbReference type="SUPFAM" id="SSF55724">
    <property type="entry name" value="Mog1p/PsbP-like"/>
    <property type="match status" value="1"/>
</dbReference>
<reference evidence="2 3" key="1">
    <citation type="submission" date="2016-10" db="EMBL/GenBank/DDBJ databases">
        <authorList>
            <person name="de Groot N.N."/>
        </authorList>
    </citation>
    <scope>NUCLEOTIDE SEQUENCE [LARGE SCALE GENOMIC DNA]</scope>
    <source>
        <strain evidence="2 3">DSM 23609</strain>
    </source>
</reference>
<dbReference type="Gene3D" id="3.40.1000.10">
    <property type="entry name" value="Mog1/PsbP, alpha/beta/alpha sandwich"/>
    <property type="match status" value="1"/>
</dbReference>
<dbReference type="InterPro" id="IPR016123">
    <property type="entry name" value="Mog1/PsbP_a/b/a-sand"/>
</dbReference>
<protein>
    <submittedName>
        <fullName evidence="2">Uncharacterized protein</fullName>
    </submittedName>
</protein>